<dbReference type="EMBL" id="BMFP01000003">
    <property type="protein sequence ID" value="GGG12652.1"/>
    <property type="molecule type" value="Genomic_DNA"/>
</dbReference>
<dbReference type="InterPro" id="IPR008969">
    <property type="entry name" value="CarboxyPept-like_regulatory"/>
</dbReference>
<keyword evidence="2" id="KW-1185">Reference proteome</keyword>
<sequence length="165" mass="18602">MVYASDSLTALEGVAVYVAGTTRGTYTRKSGYFSMPVLTGDTVVFGALGYEKLYLTVPAEAAENRLTLKIVLQRKENKLPTVDVMPWATEYDLRQAVLRTKLPAEPKDQLPVIPEPYVYKSVTEMPAMDADANFRYGQSIQLQQREARIRVPDILKVFSIPIKYY</sequence>
<dbReference type="SUPFAM" id="SSF49464">
    <property type="entry name" value="Carboxypeptidase regulatory domain-like"/>
    <property type="match status" value="1"/>
</dbReference>
<dbReference type="Pfam" id="PF13715">
    <property type="entry name" value="CarbopepD_reg_2"/>
    <property type="match status" value="1"/>
</dbReference>
<evidence type="ECO:0000313" key="2">
    <source>
        <dbReference type="Proteomes" id="UP000634043"/>
    </source>
</evidence>
<evidence type="ECO:0008006" key="3">
    <source>
        <dbReference type="Google" id="ProtNLM"/>
    </source>
</evidence>
<organism evidence="1 2">
    <name type="scientific">Pontibacter amylolyticus</name>
    <dbReference type="NCBI Taxonomy" id="1424080"/>
    <lineage>
        <taxon>Bacteria</taxon>
        <taxon>Pseudomonadati</taxon>
        <taxon>Bacteroidota</taxon>
        <taxon>Cytophagia</taxon>
        <taxon>Cytophagales</taxon>
        <taxon>Hymenobacteraceae</taxon>
        <taxon>Pontibacter</taxon>
    </lineage>
</organism>
<comment type="caution">
    <text evidence="1">The sequence shown here is derived from an EMBL/GenBank/DDBJ whole genome shotgun (WGS) entry which is preliminary data.</text>
</comment>
<evidence type="ECO:0000313" key="1">
    <source>
        <dbReference type="EMBL" id="GGG12652.1"/>
    </source>
</evidence>
<accession>A0ABQ1W5M2</accession>
<gene>
    <name evidence="1" type="ORF">GCM10011323_16350</name>
</gene>
<protein>
    <recommendedName>
        <fullName evidence="3">Carboxypeptidase-like regulatory domain-containing protein</fullName>
    </recommendedName>
</protein>
<dbReference type="Proteomes" id="UP000634043">
    <property type="component" value="Unassembled WGS sequence"/>
</dbReference>
<proteinExistence type="predicted"/>
<name>A0ABQ1W5M2_9BACT</name>
<reference evidence="2" key="1">
    <citation type="journal article" date="2019" name="Int. J. Syst. Evol. Microbiol.">
        <title>The Global Catalogue of Microorganisms (GCM) 10K type strain sequencing project: providing services to taxonomists for standard genome sequencing and annotation.</title>
        <authorList>
            <consortium name="The Broad Institute Genomics Platform"/>
            <consortium name="The Broad Institute Genome Sequencing Center for Infectious Disease"/>
            <person name="Wu L."/>
            <person name="Ma J."/>
        </authorList>
    </citation>
    <scope>NUCLEOTIDE SEQUENCE [LARGE SCALE GENOMIC DNA]</scope>
    <source>
        <strain evidence="2">CGMCC 1.12749</strain>
    </source>
</reference>